<dbReference type="GO" id="GO:0051453">
    <property type="term" value="P:regulation of intracellular pH"/>
    <property type="evidence" value="ECO:0007669"/>
    <property type="project" value="TreeGrafter"/>
</dbReference>
<accession>A0AAD1YBB2</accession>
<dbReference type="PANTHER" id="PTHR10110:SF191">
    <property type="entry name" value="SODIUM_HYDROGEN EXCHANGER 8"/>
    <property type="match status" value="1"/>
</dbReference>
<evidence type="ECO:0000256" key="8">
    <source>
        <dbReference type="ARBA" id="ARBA00023065"/>
    </source>
</evidence>
<reference evidence="16" key="1">
    <citation type="submission" date="2023-07" db="EMBL/GenBank/DDBJ databases">
        <authorList>
            <consortium name="AG Swart"/>
            <person name="Singh M."/>
            <person name="Singh A."/>
            <person name="Seah K."/>
            <person name="Emmerich C."/>
        </authorList>
    </citation>
    <scope>NUCLEOTIDE SEQUENCE</scope>
    <source>
        <strain evidence="16">DP1</strain>
    </source>
</reference>
<feature type="signal peptide" evidence="14">
    <location>
        <begin position="1"/>
        <end position="17"/>
    </location>
</feature>
<evidence type="ECO:0000256" key="6">
    <source>
        <dbReference type="ARBA" id="ARBA00023034"/>
    </source>
</evidence>
<evidence type="ECO:0000256" key="3">
    <source>
        <dbReference type="ARBA" id="ARBA00022449"/>
    </source>
</evidence>
<evidence type="ECO:0000313" key="16">
    <source>
        <dbReference type="EMBL" id="CAI2387640.1"/>
    </source>
</evidence>
<evidence type="ECO:0000256" key="11">
    <source>
        <dbReference type="RuleBase" id="RU003722"/>
    </source>
</evidence>
<dbReference type="GO" id="GO:0005886">
    <property type="term" value="C:plasma membrane"/>
    <property type="evidence" value="ECO:0007669"/>
    <property type="project" value="TreeGrafter"/>
</dbReference>
<keyword evidence="6" id="KW-0333">Golgi apparatus</keyword>
<dbReference type="InterPro" id="IPR004709">
    <property type="entry name" value="NaH_exchanger"/>
</dbReference>
<feature type="compositionally biased region" description="Basic and acidic residues" evidence="12">
    <location>
        <begin position="705"/>
        <end position="728"/>
    </location>
</feature>
<keyword evidence="7" id="KW-0915">Sodium</keyword>
<feature type="transmembrane region" description="Helical" evidence="13">
    <location>
        <begin position="326"/>
        <end position="348"/>
    </location>
</feature>
<comment type="subcellular location">
    <subcellularLocation>
        <location evidence="1">Golgi apparatus membrane</location>
        <topology evidence="1">Multi-pass membrane protein</topology>
    </subcellularLocation>
</comment>
<evidence type="ECO:0000259" key="15">
    <source>
        <dbReference type="PROSITE" id="PS00022"/>
    </source>
</evidence>
<feature type="transmembrane region" description="Helical" evidence="13">
    <location>
        <begin position="169"/>
        <end position="188"/>
    </location>
</feature>
<feature type="compositionally biased region" description="Basic and acidic residues" evidence="12">
    <location>
        <begin position="683"/>
        <end position="693"/>
    </location>
</feature>
<keyword evidence="14" id="KW-0732">Signal</keyword>
<dbReference type="PANTHER" id="PTHR10110">
    <property type="entry name" value="SODIUM/HYDROGEN EXCHANGER"/>
    <property type="match status" value="1"/>
</dbReference>
<dbReference type="EMBL" id="CAMPGE010030135">
    <property type="protein sequence ID" value="CAI2387640.1"/>
    <property type="molecule type" value="Genomic_DNA"/>
</dbReference>
<evidence type="ECO:0000313" key="17">
    <source>
        <dbReference type="Proteomes" id="UP001295684"/>
    </source>
</evidence>
<keyword evidence="5 13" id="KW-1133">Transmembrane helix</keyword>
<dbReference type="NCBIfam" id="TIGR00840">
    <property type="entry name" value="b_cpa1"/>
    <property type="match status" value="1"/>
</dbReference>
<dbReference type="InterPro" id="IPR018422">
    <property type="entry name" value="Cation/H_exchanger_CPA1"/>
</dbReference>
<dbReference type="GO" id="GO:0015386">
    <property type="term" value="F:potassium:proton antiporter activity"/>
    <property type="evidence" value="ECO:0007669"/>
    <property type="project" value="TreeGrafter"/>
</dbReference>
<dbReference type="PRINTS" id="PR01084">
    <property type="entry name" value="NAHEXCHNGR"/>
</dbReference>
<sequence>MAKIWFLVIIFLLSTICNDEISEEIEKELEILDIESETAQSNIVRTIGDQVHIDLCPAKCHYNGVCQRVFHRESKNLEEYNYNEKFICVCKEFFIGATCNQCKTDHFGKECELCPIDEGKVCAGNGVCDDGIKGTGKCYCETPDLLPVNNCRKVILDTGHHKENVVQSLGLSFLFLLMLACILLMYMYKKLKYLHIIPESIVAIIIGLIFGSIIKSSFENQDLINILSFEPHAFFLILLPPIMYDAGFTLNKANFFANIVPIASFAIFGTIIATIVFSLTIFFPGFLYNLYPLSLGECLQFGSLISAVDPVATISIFKNFGVNKNIFFLVFGESVLNDAVSIALNHSFAVLTQTEFSGGQLIQMGIKFFIIFFGSIAFGLIMGIIVSLMLKYIQFDNDQFIELSFFFFFSYIPYILSEAIGLSGILSILITGMVMGHYAKYSLSPISRVTVENILQVISSIAEIFIFAYLGLSFPLISVKTPPALVLMGTFGLLFSRAISIFGISLLVNKITKEKICFSSQIIVWFSGLRGAVAFYLAINTTSENQEEILSSTLWLILISILVLGSLTPLVLNILDRIFPYDKIMCVEDTEEEELLAPRALGILSPENIDASDSDTGGILSKREITDSELLVSRFSYFDVKFFRTYFRKRLWHKYEKGFKDIMEYNKEMIKYRKRKIAQMRSNEARSDGRLSEQRLGPAGSSITDQRRKAENVISRQERLHYSDESGI</sequence>
<dbReference type="AlphaFoldDB" id="A0AAD1YBB2"/>
<dbReference type="CDD" id="cd00055">
    <property type="entry name" value="EGF_Lam"/>
    <property type="match status" value="1"/>
</dbReference>
<evidence type="ECO:0000256" key="4">
    <source>
        <dbReference type="ARBA" id="ARBA00022692"/>
    </source>
</evidence>
<feature type="transmembrane region" description="Helical" evidence="13">
    <location>
        <begin position="200"/>
        <end position="218"/>
    </location>
</feature>
<evidence type="ECO:0000256" key="9">
    <source>
        <dbReference type="ARBA" id="ARBA00023136"/>
    </source>
</evidence>
<keyword evidence="9 13" id="KW-0472">Membrane</keyword>
<dbReference type="GO" id="GO:0015385">
    <property type="term" value="F:sodium:proton antiporter activity"/>
    <property type="evidence" value="ECO:0007669"/>
    <property type="project" value="InterPro"/>
</dbReference>
<keyword evidence="3 11" id="KW-0050">Antiport</keyword>
<keyword evidence="2 11" id="KW-0813">Transport</keyword>
<feature type="chain" id="PRO_5042260949" description="Sodium/hydrogen exchanger" evidence="14">
    <location>
        <begin position="18"/>
        <end position="728"/>
    </location>
</feature>
<organism evidence="16 17">
    <name type="scientific">Euplotes crassus</name>
    <dbReference type="NCBI Taxonomy" id="5936"/>
    <lineage>
        <taxon>Eukaryota</taxon>
        <taxon>Sar</taxon>
        <taxon>Alveolata</taxon>
        <taxon>Ciliophora</taxon>
        <taxon>Intramacronucleata</taxon>
        <taxon>Spirotrichea</taxon>
        <taxon>Hypotrichia</taxon>
        <taxon>Euplotida</taxon>
        <taxon>Euplotidae</taxon>
        <taxon>Moneuplotes</taxon>
    </lineage>
</organism>
<dbReference type="GO" id="GO:0000139">
    <property type="term" value="C:Golgi membrane"/>
    <property type="evidence" value="ECO:0007669"/>
    <property type="project" value="UniProtKB-SubCell"/>
</dbReference>
<comment type="caution">
    <text evidence="16">The sequence shown here is derived from an EMBL/GenBank/DDBJ whole genome shotgun (WGS) entry which is preliminary data.</text>
</comment>
<feature type="transmembrane region" description="Helical" evidence="13">
    <location>
        <begin position="224"/>
        <end position="243"/>
    </location>
</feature>
<evidence type="ECO:0000256" key="7">
    <source>
        <dbReference type="ARBA" id="ARBA00023053"/>
    </source>
</evidence>
<dbReference type="Gene3D" id="6.10.140.1330">
    <property type="match status" value="1"/>
</dbReference>
<feature type="transmembrane region" description="Helical" evidence="13">
    <location>
        <begin position="554"/>
        <end position="575"/>
    </location>
</feature>
<evidence type="ECO:0000256" key="13">
    <source>
        <dbReference type="SAM" id="Phobius"/>
    </source>
</evidence>
<keyword evidence="10 11" id="KW-0739">Sodium transport</keyword>
<evidence type="ECO:0000256" key="12">
    <source>
        <dbReference type="SAM" id="MobiDB-lite"/>
    </source>
</evidence>
<feature type="transmembrane region" description="Helical" evidence="13">
    <location>
        <begin position="520"/>
        <end position="539"/>
    </location>
</feature>
<evidence type="ECO:0000256" key="5">
    <source>
        <dbReference type="ARBA" id="ARBA00022989"/>
    </source>
</evidence>
<feature type="transmembrane region" description="Helical" evidence="13">
    <location>
        <begin position="422"/>
        <end position="441"/>
    </location>
</feature>
<evidence type="ECO:0000256" key="14">
    <source>
        <dbReference type="SAM" id="SignalP"/>
    </source>
</evidence>
<evidence type="ECO:0000256" key="2">
    <source>
        <dbReference type="ARBA" id="ARBA00022448"/>
    </source>
</evidence>
<dbReference type="PROSITE" id="PS00022">
    <property type="entry name" value="EGF_1"/>
    <property type="match status" value="1"/>
</dbReference>
<dbReference type="InterPro" id="IPR000742">
    <property type="entry name" value="EGF"/>
</dbReference>
<dbReference type="Pfam" id="PF00999">
    <property type="entry name" value="Na_H_Exchanger"/>
    <property type="match status" value="1"/>
</dbReference>
<feature type="transmembrane region" description="Helical" evidence="13">
    <location>
        <begin position="484"/>
        <end position="508"/>
    </location>
</feature>
<feature type="transmembrane region" description="Helical" evidence="13">
    <location>
        <begin position="255"/>
        <end position="287"/>
    </location>
</feature>
<feature type="transmembrane region" description="Helical" evidence="13">
    <location>
        <begin position="453"/>
        <end position="472"/>
    </location>
</feature>
<dbReference type="GO" id="GO:0098719">
    <property type="term" value="P:sodium ion import across plasma membrane"/>
    <property type="evidence" value="ECO:0007669"/>
    <property type="project" value="TreeGrafter"/>
</dbReference>
<gene>
    <name evidence="16" type="ORF">ECRASSUSDP1_LOCUS29274</name>
</gene>
<dbReference type="Proteomes" id="UP001295684">
    <property type="component" value="Unassembled WGS sequence"/>
</dbReference>
<keyword evidence="17" id="KW-1185">Reference proteome</keyword>
<keyword evidence="4 11" id="KW-0812">Transmembrane</keyword>
<evidence type="ECO:0000256" key="10">
    <source>
        <dbReference type="ARBA" id="ARBA00023201"/>
    </source>
</evidence>
<feature type="region of interest" description="Disordered" evidence="12">
    <location>
        <begin position="682"/>
        <end position="728"/>
    </location>
</feature>
<dbReference type="InterPro" id="IPR002049">
    <property type="entry name" value="LE_dom"/>
</dbReference>
<feature type="domain" description="EGF-like" evidence="15">
    <location>
        <begin position="88"/>
        <end position="99"/>
    </location>
</feature>
<dbReference type="InterPro" id="IPR006153">
    <property type="entry name" value="Cation/H_exchanger_TM"/>
</dbReference>
<feature type="transmembrane region" description="Helical" evidence="13">
    <location>
        <begin position="368"/>
        <end position="388"/>
    </location>
</feature>
<name>A0AAD1YBB2_EUPCR</name>
<protein>
    <recommendedName>
        <fullName evidence="11">Sodium/hydrogen exchanger</fullName>
    </recommendedName>
</protein>
<keyword evidence="8 11" id="KW-0406">Ion transport</keyword>
<comment type="similarity">
    <text evidence="11">Belongs to the monovalent cation:proton antiporter 1 (CPA1) transporter (TC 2.A.36) family.</text>
</comment>
<proteinExistence type="inferred from homology"/>
<evidence type="ECO:0000256" key="1">
    <source>
        <dbReference type="ARBA" id="ARBA00004653"/>
    </source>
</evidence>